<evidence type="ECO:0000313" key="2">
    <source>
        <dbReference type="EMBL" id="MBB2926784.1"/>
    </source>
</evidence>
<dbReference type="RefSeq" id="WP_110382714.1">
    <property type="nucleotide sequence ID" value="NZ_JACHVZ010000003.1"/>
</dbReference>
<proteinExistence type="predicted"/>
<evidence type="ECO:0000313" key="5">
    <source>
        <dbReference type="Proteomes" id="UP000533533"/>
    </source>
</evidence>
<reference evidence="3 4" key="1">
    <citation type="submission" date="2018-06" db="EMBL/GenBank/DDBJ databases">
        <title>Genomic Encyclopedia of Type Strains, Phase IV (KMG-V): Genome sequencing to study the core and pangenomes of soil and plant-associated prokaryotes.</title>
        <authorList>
            <person name="Whitman W."/>
        </authorList>
    </citation>
    <scope>NUCLEOTIDE SEQUENCE [LARGE SCALE GENOMIC DNA]</scope>
    <source>
        <strain evidence="3 4">SRCL-318</strain>
        <strain evidence="2 5">SRMrh-85</strain>
    </source>
</reference>
<dbReference type="AlphaFoldDB" id="A0A2U1AMH7"/>
<keyword evidence="5" id="KW-1185">Reference proteome</keyword>
<organism evidence="3 4">
    <name type="scientific">Paraburkholderia silvatlantica</name>
    <dbReference type="NCBI Taxonomy" id="321895"/>
    <lineage>
        <taxon>Bacteria</taxon>
        <taxon>Pseudomonadati</taxon>
        <taxon>Pseudomonadota</taxon>
        <taxon>Betaproteobacteria</taxon>
        <taxon>Burkholderiales</taxon>
        <taxon>Burkholderiaceae</taxon>
        <taxon>Paraburkholderia</taxon>
    </lineage>
</organism>
<dbReference type="Proteomes" id="UP000247772">
    <property type="component" value="Unassembled WGS sequence"/>
</dbReference>
<evidence type="ECO:0000313" key="4">
    <source>
        <dbReference type="Proteomes" id="UP000247772"/>
    </source>
</evidence>
<dbReference type="OrthoDB" id="9097751at2"/>
<dbReference type="EMBL" id="JACHVZ010000003">
    <property type="protein sequence ID" value="MBB2926784.1"/>
    <property type="molecule type" value="Genomic_DNA"/>
</dbReference>
<accession>A0A2U1AMH7</accession>
<sequence length="147" mass="14592">MTVESAPARLLLAGASRKRLSLPAAFATMRAPAMLLACAAALCAFGACSARDSDARAALTTNAARELAQTRPGSNPSSPPLANAFTLASDAGASNLPDSANSMANAGVALPANAVRSPAKLPAGGTAQDTQAAQIEPLVTPVIHTAD</sequence>
<gene>
    <name evidence="3" type="ORF">C7410_10574</name>
    <name evidence="2" type="ORF">FHX59_001193</name>
</gene>
<comment type="caution">
    <text evidence="3">The sequence shown here is derived from an EMBL/GenBank/DDBJ whole genome shotgun (WGS) entry which is preliminary data.</text>
</comment>
<name>A0A2U1AMH7_9BURK</name>
<evidence type="ECO:0000256" key="1">
    <source>
        <dbReference type="SAM" id="MobiDB-lite"/>
    </source>
</evidence>
<evidence type="ECO:0000313" key="3">
    <source>
        <dbReference type="EMBL" id="PYE24851.1"/>
    </source>
</evidence>
<feature type="region of interest" description="Disordered" evidence="1">
    <location>
        <begin position="66"/>
        <end position="86"/>
    </location>
</feature>
<protein>
    <submittedName>
        <fullName evidence="3">Uncharacterized protein</fullName>
    </submittedName>
</protein>
<dbReference type="EMBL" id="QJSQ01000005">
    <property type="protein sequence ID" value="PYE24851.1"/>
    <property type="molecule type" value="Genomic_DNA"/>
</dbReference>
<dbReference type="Proteomes" id="UP000533533">
    <property type="component" value="Unassembled WGS sequence"/>
</dbReference>